<proteinExistence type="predicted"/>
<dbReference type="EMBL" id="RJKN01000001">
    <property type="protein sequence ID" value="ROP45859.1"/>
    <property type="molecule type" value="Genomic_DNA"/>
</dbReference>
<accession>A0A3N1HTS0</accession>
<evidence type="ECO:0000259" key="3">
    <source>
        <dbReference type="Pfam" id="PF14344"/>
    </source>
</evidence>
<name>A0A3N1HTS0_9ACTN</name>
<comment type="caution">
    <text evidence="4">The sequence shown here is derived from an EMBL/GenBank/DDBJ whole genome shotgun (WGS) entry which is preliminary data.</text>
</comment>
<keyword evidence="1" id="KW-1133">Transmembrane helix</keyword>
<dbReference type="InterPro" id="IPR006311">
    <property type="entry name" value="TAT_signal"/>
</dbReference>
<dbReference type="PROSITE" id="PS51318">
    <property type="entry name" value="TAT"/>
    <property type="match status" value="1"/>
</dbReference>
<keyword evidence="5" id="KW-1185">Reference proteome</keyword>
<sequence length="310" mass="30124">MTSQPPAARATAQALPVPRAHRTGVLALAALVAAALVAWAAPAPTAAAAAPASDAWVRAAHLVPGLGAMDISVTPVDRVSGEAAEGAEPAVELAFGATYGAVGEYEALPPGAYVAELRTAGADPSSEPLLTTGLEARAGAASTVAGLGTTDSPRLAVLSDDLTPPSPGTARVRLLPAAQSSPTVDVTAVDGPVVARGAAFGRPTGYAEVPAGPWTLDAVGEGTRGTTEVQMEAGTVYTLLVLDGDDGLRLQGVVDAAGTTTTPVGGAATGTGAVEPAATGTTSGPALVGAGAALLLAVGAAGVVVRRRRA</sequence>
<reference evidence="4 5" key="1">
    <citation type="journal article" date="2015" name="Stand. Genomic Sci.">
        <title>Genomic Encyclopedia of Bacterial and Archaeal Type Strains, Phase III: the genomes of soil and plant-associated and newly described type strains.</title>
        <authorList>
            <person name="Whitman W.B."/>
            <person name="Woyke T."/>
            <person name="Klenk H.P."/>
            <person name="Zhou Y."/>
            <person name="Lilburn T.G."/>
            <person name="Beck B.J."/>
            <person name="De Vos P."/>
            <person name="Vandamme P."/>
            <person name="Eisen J.A."/>
            <person name="Garrity G."/>
            <person name="Hugenholtz P."/>
            <person name="Kyrpides N.C."/>
        </authorList>
    </citation>
    <scope>NUCLEOTIDE SEQUENCE [LARGE SCALE GENOMIC DNA]</scope>
    <source>
        <strain evidence="4 5">CECT 7306</strain>
    </source>
</reference>
<dbReference type="Pfam" id="PF14344">
    <property type="entry name" value="DUF4397"/>
    <property type="match status" value="1"/>
</dbReference>
<dbReference type="OrthoDB" id="9783299at2"/>
<keyword evidence="1" id="KW-0472">Membrane</keyword>
<gene>
    <name evidence="4" type="ORF">EDC03_0469</name>
</gene>
<dbReference type="InParanoid" id="A0A3N1HTS0"/>
<evidence type="ECO:0000313" key="4">
    <source>
        <dbReference type="EMBL" id="ROP45859.1"/>
    </source>
</evidence>
<evidence type="ECO:0000313" key="5">
    <source>
        <dbReference type="Proteomes" id="UP000276232"/>
    </source>
</evidence>
<keyword evidence="1" id="KW-0812">Transmembrane</keyword>
<evidence type="ECO:0000256" key="2">
    <source>
        <dbReference type="SAM" id="SignalP"/>
    </source>
</evidence>
<dbReference type="AlphaFoldDB" id="A0A3N1HTS0"/>
<feature type="transmembrane region" description="Helical" evidence="1">
    <location>
        <begin position="286"/>
        <end position="305"/>
    </location>
</feature>
<dbReference type="Proteomes" id="UP000276232">
    <property type="component" value="Unassembled WGS sequence"/>
</dbReference>
<feature type="chain" id="PRO_5038467687" evidence="2">
    <location>
        <begin position="41"/>
        <end position="310"/>
    </location>
</feature>
<evidence type="ECO:0000256" key="1">
    <source>
        <dbReference type="SAM" id="Phobius"/>
    </source>
</evidence>
<organism evidence="4 5">
    <name type="scientific">Pseudokineococcus lusitanus</name>
    <dbReference type="NCBI Taxonomy" id="763993"/>
    <lineage>
        <taxon>Bacteria</taxon>
        <taxon>Bacillati</taxon>
        <taxon>Actinomycetota</taxon>
        <taxon>Actinomycetes</taxon>
        <taxon>Kineosporiales</taxon>
        <taxon>Kineosporiaceae</taxon>
        <taxon>Pseudokineococcus</taxon>
    </lineage>
</organism>
<dbReference type="RefSeq" id="WP_123378544.1">
    <property type="nucleotide sequence ID" value="NZ_RJKN01000001.1"/>
</dbReference>
<protein>
    <submittedName>
        <fullName evidence="4">LPXTG-motif cell wall-anchored protein</fullName>
    </submittedName>
</protein>
<keyword evidence="2" id="KW-0732">Signal</keyword>
<feature type="domain" description="DUF4397" evidence="3">
    <location>
        <begin position="55"/>
        <end position="187"/>
    </location>
</feature>
<dbReference type="InterPro" id="IPR025510">
    <property type="entry name" value="DUF4397"/>
</dbReference>
<feature type="signal peptide" evidence="2">
    <location>
        <begin position="1"/>
        <end position="40"/>
    </location>
</feature>
<dbReference type="NCBIfam" id="TIGR01167">
    <property type="entry name" value="LPXTG_anchor"/>
    <property type="match status" value="1"/>
</dbReference>